<dbReference type="AlphaFoldDB" id="A0AA36E6E4"/>
<evidence type="ECO:0000313" key="2">
    <source>
        <dbReference type="EMBL" id="CAI9283135.1"/>
    </source>
</evidence>
<accession>A0AA36E6E4</accession>
<gene>
    <name evidence="2" type="ORF">LSALG_LOCUS22744</name>
</gene>
<sequence length="178" mass="20448">MSSLEDMNIEDQDDDEENQDQDADTSQGFEYGDVNRHLDSPASDKNIADTFAILELRYNVDKVDSKFDIVCSKVTSFDTKVDLVIKTLSKIKVVAPTVTNRGNQFDQVNSLFLSCTLEDANQCYKDNLDHYTSTLNMMLKIHDDMMSATNELTKQTHVHHEKEFKGWRKRSNKKMVLI</sequence>
<feature type="region of interest" description="Disordered" evidence="1">
    <location>
        <begin position="1"/>
        <end position="40"/>
    </location>
</feature>
<keyword evidence="3" id="KW-1185">Reference proteome</keyword>
<evidence type="ECO:0000313" key="3">
    <source>
        <dbReference type="Proteomes" id="UP001177003"/>
    </source>
</evidence>
<evidence type="ECO:0000256" key="1">
    <source>
        <dbReference type="SAM" id="MobiDB-lite"/>
    </source>
</evidence>
<name>A0AA36E6E4_LACSI</name>
<protein>
    <submittedName>
        <fullName evidence="2">Uncharacterized protein</fullName>
    </submittedName>
</protein>
<dbReference type="EMBL" id="OX465080">
    <property type="protein sequence ID" value="CAI9283135.1"/>
    <property type="molecule type" value="Genomic_DNA"/>
</dbReference>
<dbReference type="Proteomes" id="UP001177003">
    <property type="component" value="Chromosome 4"/>
</dbReference>
<reference evidence="2" key="1">
    <citation type="submission" date="2023-04" db="EMBL/GenBank/DDBJ databases">
        <authorList>
            <person name="Vijverberg K."/>
            <person name="Xiong W."/>
            <person name="Schranz E."/>
        </authorList>
    </citation>
    <scope>NUCLEOTIDE SEQUENCE</scope>
</reference>
<proteinExistence type="predicted"/>
<feature type="compositionally biased region" description="Acidic residues" evidence="1">
    <location>
        <begin position="7"/>
        <end position="23"/>
    </location>
</feature>
<organism evidence="2 3">
    <name type="scientific">Lactuca saligna</name>
    <name type="common">Willowleaf lettuce</name>
    <dbReference type="NCBI Taxonomy" id="75948"/>
    <lineage>
        <taxon>Eukaryota</taxon>
        <taxon>Viridiplantae</taxon>
        <taxon>Streptophyta</taxon>
        <taxon>Embryophyta</taxon>
        <taxon>Tracheophyta</taxon>
        <taxon>Spermatophyta</taxon>
        <taxon>Magnoliopsida</taxon>
        <taxon>eudicotyledons</taxon>
        <taxon>Gunneridae</taxon>
        <taxon>Pentapetalae</taxon>
        <taxon>asterids</taxon>
        <taxon>campanulids</taxon>
        <taxon>Asterales</taxon>
        <taxon>Asteraceae</taxon>
        <taxon>Cichorioideae</taxon>
        <taxon>Cichorieae</taxon>
        <taxon>Lactucinae</taxon>
        <taxon>Lactuca</taxon>
    </lineage>
</organism>